<feature type="compositionally biased region" description="Acidic residues" evidence="2">
    <location>
        <begin position="1213"/>
        <end position="1230"/>
    </location>
</feature>
<comment type="caution">
    <text evidence="4">The sequence shown here is derived from an EMBL/GenBank/DDBJ whole genome shotgun (WGS) entry which is preliminary data.</text>
</comment>
<dbReference type="PANTHER" id="PTHR46585:SF1">
    <property type="entry name" value="CHROMO DOMAIN-CONTAINING PROTEIN"/>
    <property type="match status" value="1"/>
</dbReference>
<accession>A0ABD2JMU8</accession>
<feature type="compositionally biased region" description="Polar residues" evidence="2">
    <location>
        <begin position="1002"/>
        <end position="1015"/>
    </location>
</feature>
<evidence type="ECO:0000256" key="1">
    <source>
        <dbReference type="SAM" id="Coils"/>
    </source>
</evidence>
<feature type="coiled-coil region" evidence="1">
    <location>
        <begin position="591"/>
        <end position="655"/>
    </location>
</feature>
<feature type="compositionally biased region" description="Basic and acidic residues" evidence="2">
    <location>
        <begin position="470"/>
        <end position="488"/>
    </location>
</feature>
<evidence type="ECO:0000256" key="2">
    <source>
        <dbReference type="SAM" id="MobiDB-lite"/>
    </source>
</evidence>
<gene>
    <name evidence="4" type="ORF">niasHT_020814</name>
</gene>
<dbReference type="InterPro" id="IPR036397">
    <property type="entry name" value="RNaseH_sf"/>
</dbReference>
<evidence type="ECO:0000313" key="4">
    <source>
        <dbReference type="EMBL" id="KAL3091950.1"/>
    </source>
</evidence>
<dbReference type="SUPFAM" id="SSF53098">
    <property type="entry name" value="Ribonuclease H-like"/>
    <property type="match status" value="1"/>
</dbReference>
<evidence type="ECO:0000259" key="3">
    <source>
        <dbReference type="PROSITE" id="PS50994"/>
    </source>
</evidence>
<dbReference type="EMBL" id="JBICBT010000937">
    <property type="protein sequence ID" value="KAL3091950.1"/>
    <property type="molecule type" value="Genomic_DNA"/>
</dbReference>
<feature type="region of interest" description="Disordered" evidence="2">
    <location>
        <begin position="465"/>
        <end position="541"/>
    </location>
</feature>
<feature type="compositionally biased region" description="Basic and acidic residues" evidence="2">
    <location>
        <begin position="769"/>
        <end position="814"/>
    </location>
</feature>
<reference evidence="4 5" key="1">
    <citation type="submission" date="2024-10" db="EMBL/GenBank/DDBJ databases">
        <authorList>
            <person name="Kim D."/>
        </authorList>
    </citation>
    <scope>NUCLEOTIDE SEQUENCE [LARGE SCALE GENOMIC DNA]</scope>
    <source>
        <strain evidence="4">BH-2024</strain>
    </source>
</reference>
<protein>
    <recommendedName>
        <fullName evidence="3">Integrase catalytic domain-containing protein</fullName>
    </recommendedName>
</protein>
<dbReference type="InterPro" id="IPR001584">
    <property type="entry name" value="Integrase_cat-core"/>
</dbReference>
<name>A0ABD2JMU8_9BILA</name>
<feature type="compositionally biased region" description="Basic and acidic residues" evidence="2">
    <location>
        <begin position="1024"/>
        <end position="1034"/>
    </location>
</feature>
<evidence type="ECO:0000313" key="5">
    <source>
        <dbReference type="Proteomes" id="UP001620626"/>
    </source>
</evidence>
<feature type="compositionally biased region" description="Polar residues" evidence="2">
    <location>
        <begin position="1145"/>
        <end position="1154"/>
    </location>
</feature>
<proteinExistence type="predicted"/>
<feature type="region of interest" description="Disordered" evidence="2">
    <location>
        <begin position="1205"/>
        <end position="1249"/>
    </location>
</feature>
<dbReference type="InterPro" id="IPR012337">
    <property type="entry name" value="RNaseH-like_sf"/>
</dbReference>
<feature type="compositionally biased region" description="Basic and acidic residues" evidence="2">
    <location>
        <begin position="1043"/>
        <end position="1060"/>
    </location>
</feature>
<keyword evidence="5" id="KW-1185">Reference proteome</keyword>
<dbReference type="Gene3D" id="3.30.420.10">
    <property type="entry name" value="Ribonuclease H-like superfamily/Ribonuclease H"/>
    <property type="match status" value="1"/>
</dbReference>
<dbReference type="PANTHER" id="PTHR46585">
    <property type="entry name" value="INTEGRASE CORE DOMAIN CONTAINING PROTEIN"/>
    <property type="match status" value="1"/>
</dbReference>
<feature type="compositionally biased region" description="Basic and acidic residues" evidence="2">
    <location>
        <begin position="510"/>
        <end position="529"/>
    </location>
</feature>
<organism evidence="4 5">
    <name type="scientific">Heterodera trifolii</name>
    <dbReference type="NCBI Taxonomy" id="157864"/>
    <lineage>
        <taxon>Eukaryota</taxon>
        <taxon>Metazoa</taxon>
        <taxon>Ecdysozoa</taxon>
        <taxon>Nematoda</taxon>
        <taxon>Chromadorea</taxon>
        <taxon>Rhabditida</taxon>
        <taxon>Tylenchina</taxon>
        <taxon>Tylenchomorpha</taxon>
        <taxon>Tylenchoidea</taxon>
        <taxon>Heteroderidae</taxon>
        <taxon>Heteroderinae</taxon>
        <taxon>Heterodera</taxon>
    </lineage>
</organism>
<dbReference type="Proteomes" id="UP001620626">
    <property type="component" value="Unassembled WGS sequence"/>
</dbReference>
<feature type="region of interest" description="Disordered" evidence="2">
    <location>
        <begin position="995"/>
        <end position="1160"/>
    </location>
</feature>
<feature type="region of interest" description="Disordered" evidence="2">
    <location>
        <begin position="726"/>
        <end position="822"/>
    </location>
</feature>
<feature type="compositionally biased region" description="Basic and acidic residues" evidence="2">
    <location>
        <begin position="742"/>
        <end position="758"/>
    </location>
</feature>
<sequence length="2088" mass="237717">MGKTVESQLEQVYYNLNSPASYAGMQKVLAEARKRIPNLKLHDVQEFLHKQRTYTLFKPRRNKFPRLKTVPSGLHTDWQCDLCIMDSLKQHNDGYRYILVCIDVLSRHIFVAEAESKKSEHMIEAFEKVFKKAQVLPNKMYSDSGLEFQAKRMNEYWRSKDIIKHVMYSPHLHAGVVERANRTIKERLYRYFSEKNTHRWVDIIDKIVKNLNNLVNRTTGMRPIDVNFRNATELRNRLYKDMEQQKRIPKFKIGDIVRITKEKGDFSKGYFPNFTDELFKIVRVNPTNPPSYRISDLEGENIKGIFYDQELVKTVAAEQTTHRAEILKSRVRNGVKQHFVRWIGMDDFYIVLPSNVPFPGNTASHFTVRLPHTLELDSNWSVALSSIIYPHSFPSVGVDEDDFVNIKLLNPDYKPDGTGPTTVTLKVKIPNIQFHSVEHMQKSLNSIIQSAYDVKFPKEKRVKRAAAASADKELEPETRPEPDKELTREVPSSKTLDKELIREAPLPATHDIELQRGDEPKPAEKELGRETGPAQLSDKQLGELEGEKPQKEQLPATPIVDHDKISTIDQERIDLAKRVTEQSWKETVKLAANAADIAEKAKTALNRAEQARKRAPNAPHVKKWFDRLSNMENNLRELVEKISQESKKAAEAKRKLYVHYDSKNLNECRKHADMSKQALKNSKNYIAQLTPMYFSTLPEDQLGVNELANRVVTAVNNFLNAELTVPRPVEDPQLPAGQPKQQQEKQMEKLKPTVEKEVGSIIKPPVPKLSDETETKRESTKPTVEKEMEREPVKPPEKELERESLKKADKELEPMVKQQSTQEDNLLEKAKKEIDQIAQNAALKAEYIRTLVANSKHNRGVAEGRLSTYSGVPQFNDWLDQIGELDKKIDELAKKVGNEPSKVINAKQQFDKPYRMKNLTEARKLIQAAKNAFEVILNYSLEIKQLNNKMHELNNKFTVAVKEKEEEEAKKGAAINIQQEKKLEKEIPQVLKELEREKSQHDINTTAENTETEFPSSEYEIDDSSEKQPERTEQQAEVSYVLKKKEGKLEEEKIETKDDTAINEFPSTKYGIEESETEETEKWSPDQAKQKILKGKEEPFEQPDGQKNEETILVIGTDKKGEVFPSNQYEIEDNYSSSSSSSSSFLAQNEPSVTTKDEEGLLMVQIKKLPMTGDNEQKTIQIVPSDFPSYNDDDSRDTIVNELSEEQLASTVPEEDMPTSEPYDVDELPDLPDPQALSAKGRGGDKKGVTSVSDRVKILMGNQKQQRKAVEFLFNEITQRFYINIGSGVQHVDASNHLAYVLGFENTRLYYNHPAKYLPDLSGGVRQLYVYAPKLVEDTIIGDRMAPLLRVVNVSGTASQQAGRGEQQYFVGTRYQRGGGLLQNVARFLMPVASNLLSSASKEGIAAGTRVLGDLSQGKALKESLETHAKQGFENLAGKLHQCGKDSQYCDLSKTYMYLLTSIERKNVAGEWVPTDDAIEQDKHVGVIQNFGSSFVRSLKVNVSGVEVFDSSIYYHYRAYIMQELGYSHEIRKAFHEAGCYYSDENSQDSYSNKGFTSRAQRFSNGKQCETMVKLNFDLARQNTLLLNNQDVVFTIHRNSDSFLLLTPKWKTVTDAVKDAQGNIITAARVTWHDNTAEYRIRLHDMRLYVRTVDVTPSLNIAISRQLESTPAKYALRKVEMRSIFLGTGRTELSHNVFTSTLPRRLICAFVSTDAYSGARQLSPFNFEHANVRSISAEANGLTFPSTPYLFSFGNQKKFVRAFVDMYAGLGLDDSDNKTVSISMARFLSGWAFFVIPMTSTLDDTPGFELIRQGTCTVKVQFEEPIKADGYEMLILGEFDSVLSINADRVLSTDGIARCSGVPYCEVLGTLYSTRTIADLLVKGQVEPTACFEYNGKSYVFFEDREADEMHIYCGQQQKIVKRQIRSVRSSNTSSENIGMFDQMELETLTNVSQELVYAPTAVVKERNQLYALFKSEIDTQPSNYFPNPLQSVPCVHLVNAEYENQPVLVEGTLDLVDDLLFSTCYPKKRQGIEWSEPLYVELTDLMVCPGDLQKCLSHFGPRKDQRNLIVDELDWHDDDDDLSERTW</sequence>
<keyword evidence="1" id="KW-0175">Coiled coil</keyword>
<feature type="compositionally biased region" description="Basic and acidic residues" evidence="2">
    <location>
        <begin position="1094"/>
        <end position="1110"/>
    </location>
</feature>
<dbReference type="PROSITE" id="PS50994">
    <property type="entry name" value="INTEGRASE"/>
    <property type="match status" value="1"/>
</dbReference>
<feature type="domain" description="Integrase catalytic" evidence="3">
    <location>
        <begin position="67"/>
        <end position="231"/>
    </location>
</feature>